<evidence type="ECO:0000256" key="14">
    <source>
        <dbReference type="SAM" id="MobiDB-lite"/>
    </source>
</evidence>
<evidence type="ECO:0000256" key="12">
    <source>
        <dbReference type="ARBA" id="ARBA00023160"/>
    </source>
</evidence>
<feature type="transmembrane region" description="Helical" evidence="15">
    <location>
        <begin position="70"/>
        <end position="91"/>
    </location>
</feature>
<accession>A0A9D4T950</accession>
<keyword evidence="18" id="KW-1185">Reference proteome</keyword>
<feature type="transmembrane region" description="Helical" evidence="15">
    <location>
        <begin position="212"/>
        <end position="234"/>
    </location>
</feature>
<keyword evidence="12 13" id="KW-0275">Fatty acid biosynthesis</keyword>
<evidence type="ECO:0000256" key="7">
    <source>
        <dbReference type="ARBA" id="ARBA00022989"/>
    </source>
</evidence>
<gene>
    <name evidence="17" type="ORF">HPB52_009517</name>
</gene>
<feature type="compositionally biased region" description="Polar residues" evidence="14">
    <location>
        <begin position="39"/>
        <end position="48"/>
    </location>
</feature>
<comment type="caution">
    <text evidence="17">The sequence shown here is derived from an EMBL/GenBank/DDBJ whole genome shotgun (WGS) entry which is preliminary data.</text>
</comment>
<dbReference type="CDD" id="cd03505">
    <property type="entry name" value="Delta9-FADS-like"/>
    <property type="match status" value="1"/>
</dbReference>
<dbReference type="PROSITE" id="PS00476">
    <property type="entry name" value="FATTY_ACID_DESATUR_1"/>
    <property type="match status" value="1"/>
</dbReference>
<keyword evidence="4 13" id="KW-0812">Transmembrane</keyword>
<dbReference type="GO" id="GO:0005789">
    <property type="term" value="C:endoplasmic reticulum membrane"/>
    <property type="evidence" value="ECO:0007669"/>
    <property type="project" value="TreeGrafter"/>
</dbReference>
<evidence type="ECO:0000256" key="10">
    <source>
        <dbReference type="ARBA" id="ARBA00023098"/>
    </source>
</evidence>
<feature type="region of interest" description="Disordered" evidence="14">
    <location>
        <begin position="22"/>
        <end position="55"/>
    </location>
</feature>
<evidence type="ECO:0000256" key="11">
    <source>
        <dbReference type="ARBA" id="ARBA00023136"/>
    </source>
</evidence>
<evidence type="ECO:0000256" key="9">
    <source>
        <dbReference type="ARBA" id="ARBA00023004"/>
    </source>
</evidence>
<evidence type="ECO:0000256" key="6">
    <source>
        <dbReference type="ARBA" id="ARBA00022832"/>
    </source>
</evidence>
<feature type="domain" description="Fatty acid desaturase" evidence="16">
    <location>
        <begin position="93"/>
        <end position="301"/>
    </location>
</feature>
<dbReference type="PANTHER" id="PTHR11351">
    <property type="entry name" value="ACYL-COA DESATURASE"/>
    <property type="match status" value="1"/>
</dbReference>
<evidence type="ECO:0000256" key="3">
    <source>
        <dbReference type="ARBA" id="ARBA00022516"/>
    </source>
</evidence>
<comment type="domain">
    <text evidence="13">The histidine box domains are involved in binding the catalytic metal ions.</text>
</comment>
<keyword evidence="11 15" id="KW-0472">Membrane</keyword>
<keyword evidence="9" id="KW-0408">Iron</keyword>
<proteinExistence type="inferred from homology"/>
<protein>
    <recommendedName>
        <fullName evidence="16">Fatty acid desaturase domain-containing protein</fullName>
    </recommendedName>
</protein>
<evidence type="ECO:0000256" key="2">
    <source>
        <dbReference type="ARBA" id="ARBA00009295"/>
    </source>
</evidence>
<dbReference type="Proteomes" id="UP000821837">
    <property type="component" value="Chromosome 1"/>
</dbReference>
<dbReference type="AlphaFoldDB" id="A0A9D4T950"/>
<dbReference type="GO" id="GO:0004768">
    <property type="term" value="F:stearoyl-CoA 9-desaturase activity"/>
    <property type="evidence" value="ECO:0007669"/>
    <property type="project" value="TreeGrafter"/>
</dbReference>
<dbReference type="EMBL" id="JABSTV010001245">
    <property type="protein sequence ID" value="KAH7983134.1"/>
    <property type="molecule type" value="Genomic_DNA"/>
</dbReference>
<dbReference type="InterPro" id="IPR001522">
    <property type="entry name" value="FADS-1_CS"/>
</dbReference>
<comment type="subcellular location">
    <subcellularLocation>
        <location evidence="1">Membrane</location>
        <topology evidence="1">Multi-pass membrane protein</topology>
    </subcellularLocation>
</comment>
<dbReference type="GO" id="GO:0005506">
    <property type="term" value="F:iron ion binding"/>
    <property type="evidence" value="ECO:0007669"/>
    <property type="project" value="TreeGrafter"/>
</dbReference>
<evidence type="ECO:0000256" key="4">
    <source>
        <dbReference type="ARBA" id="ARBA00022692"/>
    </source>
</evidence>
<dbReference type="InterPro" id="IPR015876">
    <property type="entry name" value="Acyl-CoA_DS"/>
</dbReference>
<evidence type="ECO:0000259" key="16">
    <source>
        <dbReference type="Pfam" id="PF00487"/>
    </source>
</evidence>
<dbReference type="Pfam" id="PF00487">
    <property type="entry name" value="FA_desaturase"/>
    <property type="match status" value="1"/>
</dbReference>
<evidence type="ECO:0000256" key="15">
    <source>
        <dbReference type="SAM" id="Phobius"/>
    </source>
</evidence>
<dbReference type="PANTHER" id="PTHR11351:SF31">
    <property type="entry name" value="DESATURASE 1, ISOFORM A-RELATED"/>
    <property type="match status" value="1"/>
</dbReference>
<evidence type="ECO:0000313" key="17">
    <source>
        <dbReference type="EMBL" id="KAH7983134.1"/>
    </source>
</evidence>
<sequence>MPWKFNKRNTVKIQLKKNSSVTTTSVTERKKHLEDNVDQNRQQLPDNNSDPESEAVSEVPYKTEIVWRNVFLFIGLHIGAALGLYCAIFTAKWQTNLLAFIGLGISGVGSSVAAHRLWCHRTFKAKLPLRIILMMANCFALQNDVYEWTRDHRVHHKFSDTDADPHNINRGFFFAHMGWLMCKKHPEVFRKGATVDCSDVLEDPVIRFQRRFYVPLVTLFCFVLPTLVPMWVAGETFWNAHLVNGLLRYTVSLHMTWLVNSAAHTWGYRPYDKSIAPTENPAMSIGMFGEGFHNFHHAFPQDYKSSEFGPLFNPATIFIDLMALIGQAYDLKTTPKHVIEKRIERTGDKRQHYLKAFGSS</sequence>
<evidence type="ECO:0000256" key="1">
    <source>
        <dbReference type="ARBA" id="ARBA00004141"/>
    </source>
</evidence>
<name>A0A9D4T950_RHISA</name>
<comment type="similarity">
    <text evidence="2 13">Belongs to the fatty acid desaturase type 1 family.</text>
</comment>
<dbReference type="PRINTS" id="PR00075">
    <property type="entry name" value="FACDDSATRASE"/>
</dbReference>
<dbReference type="InterPro" id="IPR005804">
    <property type="entry name" value="FA_desaturase_dom"/>
</dbReference>
<evidence type="ECO:0000256" key="13">
    <source>
        <dbReference type="RuleBase" id="RU000581"/>
    </source>
</evidence>
<keyword evidence="5" id="KW-0479">Metal-binding</keyword>
<reference evidence="17" key="1">
    <citation type="journal article" date="2020" name="Cell">
        <title>Large-Scale Comparative Analyses of Tick Genomes Elucidate Their Genetic Diversity and Vector Capacities.</title>
        <authorList>
            <consortium name="Tick Genome and Microbiome Consortium (TIGMIC)"/>
            <person name="Jia N."/>
            <person name="Wang J."/>
            <person name="Shi W."/>
            <person name="Du L."/>
            <person name="Sun Y."/>
            <person name="Zhan W."/>
            <person name="Jiang J.F."/>
            <person name="Wang Q."/>
            <person name="Zhang B."/>
            <person name="Ji P."/>
            <person name="Bell-Sakyi L."/>
            <person name="Cui X.M."/>
            <person name="Yuan T.T."/>
            <person name="Jiang B.G."/>
            <person name="Yang W.F."/>
            <person name="Lam T.T."/>
            <person name="Chang Q.C."/>
            <person name="Ding S.J."/>
            <person name="Wang X.J."/>
            <person name="Zhu J.G."/>
            <person name="Ruan X.D."/>
            <person name="Zhao L."/>
            <person name="Wei J.T."/>
            <person name="Ye R.Z."/>
            <person name="Que T.C."/>
            <person name="Du C.H."/>
            <person name="Zhou Y.H."/>
            <person name="Cheng J.X."/>
            <person name="Dai P.F."/>
            <person name="Guo W.B."/>
            <person name="Han X.H."/>
            <person name="Huang E.J."/>
            <person name="Li L.F."/>
            <person name="Wei W."/>
            <person name="Gao Y.C."/>
            <person name="Liu J.Z."/>
            <person name="Shao H.Z."/>
            <person name="Wang X."/>
            <person name="Wang C.C."/>
            <person name="Yang T.C."/>
            <person name="Huo Q.B."/>
            <person name="Li W."/>
            <person name="Chen H.Y."/>
            <person name="Chen S.E."/>
            <person name="Zhou L.G."/>
            <person name="Ni X.B."/>
            <person name="Tian J.H."/>
            <person name="Sheng Y."/>
            <person name="Liu T."/>
            <person name="Pan Y.S."/>
            <person name="Xia L.Y."/>
            <person name="Li J."/>
            <person name="Zhao F."/>
            <person name="Cao W.C."/>
        </authorList>
    </citation>
    <scope>NUCLEOTIDE SEQUENCE</scope>
    <source>
        <strain evidence="17">Rsan-2018</strain>
    </source>
</reference>
<keyword evidence="7 15" id="KW-1133">Transmembrane helix</keyword>
<dbReference type="VEuPathDB" id="VectorBase:RSAN_033318"/>
<keyword evidence="10" id="KW-0443">Lipid metabolism</keyword>
<keyword evidence="6" id="KW-0276">Fatty acid metabolism</keyword>
<evidence type="ECO:0000313" key="18">
    <source>
        <dbReference type="Proteomes" id="UP000821837"/>
    </source>
</evidence>
<evidence type="ECO:0000256" key="5">
    <source>
        <dbReference type="ARBA" id="ARBA00022723"/>
    </source>
</evidence>
<keyword evidence="3 13" id="KW-0444">Lipid biosynthesis</keyword>
<dbReference type="GO" id="GO:0006636">
    <property type="term" value="P:unsaturated fatty acid biosynthetic process"/>
    <property type="evidence" value="ECO:0007669"/>
    <property type="project" value="TreeGrafter"/>
</dbReference>
<reference evidence="17" key="2">
    <citation type="submission" date="2021-09" db="EMBL/GenBank/DDBJ databases">
        <authorList>
            <person name="Jia N."/>
            <person name="Wang J."/>
            <person name="Shi W."/>
            <person name="Du L."/>
            <person name="Sun Y."/>
            <person name="Zhan W."/>
            <person name="Jiang J."/>
            <person name="Wang Q."/>
            <person name="Zhang B."/>
            <person name="Ji P."/>
            <person name="Sakyi L.B."/>
            <person name="Cui X."/>
            <person name="Yuan T."/>
            <person name="Jiang B."/>
            <person name="Yang W."/>
            <person name="Lam T.T.-Y."/>
            <person name="Chang Q."/>
            <person name="Ding S."/>
            <person name="Wang X."/>
            <person name="Zhu J."/>
            <person name="Ruan X."/>
            <person name="Zhao L."/>
            <person name="Wei J."/>
            <person name="Que T."/>
            <person name="Du C."/>
            <person name="Cheng J."/>
            <person name="Dai P."/>
            <person name="Han X."/>
            <person name="Huang E."/>
            <person name="Gao Y."/>
            <person name="Liu J."/>
            <person name="Shao H."/>
            <person name="Ye R."/>
            <person name="Li L."/>
            <person name="Wei W."/>
            <person name="Wang X."/>
            <person name="Wang C."/>
            <person name="Huo Q."/>
            <person name="Li W."/>
            <person name="Guo W."/>
            <person name="Chen H."/>
            <person name="Chen S."/>
            <person name="Zhou L."/>
            <person name="Zhou L."/>
            <person name="Ni X."/>
            <person name="Tian J."/>
            <person name="Zhou Y."/>
            <person name="Sheng Y."/>
            <person name="Liu T."/>
            <person name="Pan Y."/>
            <person name="Xia L."/>
            <person name="Li J."/>
            <person name="Zhao F."/>
            <person name="Cao W."/>
        </authorList>
    </citation>
    <scope>NUCLEOTIDE SEQUENCE</scope>
    <source>
        <strain evidence="17">Rsan-2018</strain>
        <tissue evidence="17">Larvae</tissue>
    </source>
</reference>
<evidence type="ECO:0000256" key="8">
    <source>
        <dbReference type="ARBA" id="ARBA00023002"/>
    </source>
</evidence>
<organism evidence="17 18">
    <name type="scientific">Rhipicephalus sanguineus</name>
    <name type="common">Brown dog tick</name>
    <name type="synonym">Ixodes sanguineus</name>
    <dbReference type="NCBI Taxonomy" id="34632"/>
    <lineage>
        <taxon>Eukaryota</taxon>
        <taxon>Metazoa</taxon>
        <taxon>Ecdysozoa</taxon>
        <taxon>Arthropoda</taxon>
        <taxon>Chelicerata</taxon>
        <taxon>Arachnida</taxon>
        <taxon>Acari</taxon>
        <taxon>Parasitiformes</taxon>
        <taxon>Ixodida</taxon>
        <taxon>Ixodoidea</taxon>
        <taxon>Ixodidae</taxon>
        <taxon>Rhipicephalinae</taxon>
        <taxon>Rhipicephalus</taxon>
        <taxon>Rhipicephalus</taxon>
    </lineage>
</organism>
<keyword evidence="8 13" id="KW-0560">Oxidoreductase</keyword>
<comment type="cofactor">
    <cofactor evidence="13">
        <name>Fe(2+)</name>
        <dbReference type="ChEBI" id="CHEBI:29033"/>
    </cofactor>
</comment>
<feature type="transmembrane region" description="Helical" evidence="15">
    <location>
        <begin position="97"/>
        <end position="118"/>
    </location>
</feature>